<comment type="caution">
    <text evidence="2">The sequence shown here is derived from an EMBL/GenBank/DDBJ whole genome shotgun (WGS) entry which is preliminary data.</text>
</comment>
<proteinExistence type="predicted"/>
<dbReference type="SUPFAM" id="SSF47473">
    <property type="entry name" value="EF-hand"/>
    <property type="match status" value="1"/>
</dbReference>
<dbReference type="Pfam" id="PF13499">
    <property type="entry name" value="EF-hand_7"/>
    <property type="match status" value="1"/>
</dbReference>
<evidence type="ECO:0000313" key="3">
    <source>
        <dbReference type="Proteomes" id="UP000568380"/>
    </source>
</evidence>
<gene>
    <name evidence="2" type="ORF">HNR40_009353</name>
</gene>
<dbReference type="InterPro" id="IPR018247">
    <property type="entry name" value="EF_Hand_1_Ca_BS"/>
</dbReference>
<protein>
    <submittedName>
        <fullName evidence="2">Ca2+-binding EF-hand superfamily protein</fullName>
    </submittedName>
</protein>
<dbReference type="SMART" id="SM00054">
    <property type="entry name" value="EFh"/>
    <property type="match status" value="2"/>
</dbReference>
<dbReference type="InterPro" id="IPR011992">
    <property type="entry name" value="EF-hand-dom_pair"/>
</dbReference>
<organism evidence="2 3">
    <name type="scientific">Nonomuraea endophytica</name>
    <dbReference type="NCBI Taxonomy" id="714136"/>
    <lineage>
        <taxon>Bacteria</taxon>
        <taxon>Bacillati</taxon>
        <taxon>Actinomycetota</taxon>
        <taxon>Actinomycetes</taxon>
        <taxon>Streptosporangiales</taxon>
        <taxon>Streptosporangiaceae</taxon>
        <taxon>Nonomuraea</taxon>
    </lineage>
</organism>
<dbReference type="EMBL" id="JACHIN010000019">
    <property type="protein sequence ID" value="MBB5083848.1"/>
    <property type="molecule type" value="Genomic_DNA"/>
</dbReference>
<evidence type="ECO:0000313" key="2">
    <source>
        <dbReference type="EMBL" id="MBB5083848.1"/>
    </source>
</evidence>
<name>A0A7W8ACZ9_9ACTN</name>
<keyword evidence="3" id="KW-1185">Reference proteome</keyword>
<accession>A0A7W8ACZ9</accession>
<dbReference type="RefSeq" id="WP_184973317.1">
    <property type="nucleotide sequence ID" value="NZ_JACHIN010000019.1"/>
</dbReference>
<sequence>MGHDGFLDEHDMMLVGVAVCDRLSVPEPSEQRDAVVAAYRQAWQHAVDLIGTDDQGRISRASYVRHAMRPSSGRMTFVARIVWPIGDALWDALDTDGDEQLTRAEYLRLFAAYDVAGRTAREAFERLDGNRDGRLSKDEFAQALYNFYYGRDPEIPIFGRPG</sequence>
<dbReference type="PROSITE" id="PS00018">
    <property type="entry name" value="EF_HAND_1"/>
    <property type="match status" value="1"/>
</dbReference>
<dbReference type="GO" id="GO:0005509">
    <property type="term" value="F:calcium ion binding"/>
    <property type="evidence" value="ECO:0007669"/>
    <property type="project" value="InterPro"/>
</dbReference>
<dbReference type="AlphaFoldDB" id="A0A7W8ACZ9"/>
<dbReference type="Gene3D" id="1.10.238.10">
    <property type="entry name" value="EF-hand"/>
    <property type="match status" value="1"/>
</dbReference>
<dbReference type="PROSITE" id="PS50222">
    <property type="entry name" value="EF_HAND_2"/>
    <property type="match status" value="1"/>
</dbReference>
<reference evidence="2 3" key="1">
    <citation type="submission" date="2020-08" db="EMBL/GenBank/DDBJ databases">
        <title>Genomic Encyclopedia of Type Strains, Phase IV (KMG-IV): sequencing the most valuable type-strain genomes for metagenomic binning, comparative biology and taxonomic classification.</title>
        <authorList>
            <person name="Goeker M."/>
        </authorList>
    </citation>
    <scope>NUCLEOTIDE SEQUENCE [LARGE SCALE GENOMIC DNA]</scope>
    <source>
        <strain evidence="2 3">DSM 45385</strain>
    </source>
</reference>
<feature type="domain" description="EF-hand" evidence="1">
    <location>
        <begin position="115"/>
        <end position="150"/>
    </location>
</feature>
<dbReference type="Proteomes" id="UP000568380">
    <property type="component" value="Unassembled WGS sequence"/>
</dbReference>
<evidence type="ECO:0000259" key="1">
    <source>
        <dbReference type="PROSITE" id="PS50222"/>
    </source>
</evidence>
<dbReference type="InterPro" id="IPR002048">
    <property type="entry name" value="EF_hand_dom"/>
</dbReference>